<proteinExistence type="predicted"/>
<name>A0A8C8DR90_9TELE</name>
<evidence type="ECO:0000313" key="2">
    <source>
        <dbReference type="Ensembl" id="ENSOSIP00000023732.1"/>
    </source>
</evidence>
<dbReference type="Proteomes" id="UP000694383">
    <property type="component" value="Unplaced"/>
</dbReference>
<evidence type="ECO:0008006" key="4">
    <source>
        <dbReference type="Google" id="ProtNLM"/>
    </source>
</evidence>
<accession>A0A8C8DR90</accession>
<dbReference type="SUPFAM" id="SSF48726">
    <property type="entry name" value="Immunoglobulin"/>
    <property type="match status" value="1"/>
</dbReference>
<dbReference type="InterPro" id="IPR036179">
    <property type="entry name" value="Ig-like_dom_sf"/>
</dbReference>
<organism evidence="2 3">
    <name type="scientific">Oryzias sinensis</name>
    <name type="common">Chinese medaka</name>
    <dbReference type="NCBI Taxonomy" id="183150"/>
    <lineage>
        <taxon>Eukaryota</taxon>
        <taxon>Metazoa</taxon>
        <taxon>Chordata</taxon>
        <taxon>Craniata</taxon>
        <taxon>Vertebrata</taxon>
        <taxon>Euteleostomi</taxon>
        <taxon>Actinopterygii</taxon>
        <taxon>Neopterygii</taxon>
        <taxon>Teleostei</taxon>
        <taxon>Neoteleostei</taxon>
        <taxon>Acanthomorphata</taxon>
        <taxon>Ovalentaria</taxon>
        <taxon>Atherinomorphae</taxon>
        <taxon>Beloniformes</taxon>
        <taxon>Adrianichthyidae</taxon>
        <taxon>Oryziinae</taxon>
        <taxon>Oryzias</taxon>
    </lineage>
</organism>
<evidence type="ECO:0000256" key="1">
    <source>
        <dbReference type="SAM" id="SignalP"/>
    </source>
</evidence>
<reference evidence="2" key="2">
    <citation type="submission" date="2025-09" db="UniProtKB">
        <authorList>
            <consortium name="Ensembl"/>
        </authorList>
    </citation>
    <scope>IDENTIFICATION</scope>
</reference>
<feature type="signal peptide" evidence="1">
    <location>
        <begin position="1"/>
        <end position="25"/>
    </location>
</feature>
<keyword evidence="3" id="KW-1185">Reference proteome</keyword>
<dbReference type="Ensembl" id="ENSOSIT00000025065.1">
    <property type="protein sequence ID" value="ENSOSIP00000023732.1"/>
    <property type="gene ID" value="ENSOSIG00000012477.1"/>
</dbReference>
<protein>
    <recommendedName>
        <fullName evidence="4">Immunoglobulin V-set domain-containing protein</fullName>
    </recommendedName>
</protein>
<reference evidence="2" key="1">
    <citation type="submission" date="2025-08" db="UniProtKB">
        <authorList>
            <consortium name="Ensembl"/>
        </authorList>
    </citation>
    <scope>IDENTIFICATION</scope>
</reference>
<dbReference type="GeneTree" id="ENSGT01030000234806"/>
<keyword evidence="1" id="KW-0732">Signal</keyword>
<dbReference type="Gene3D" id="2.60.40.10">
    <property type="entry name" value="Immunoglobulins"/>
    <property type="match status" value="1"/>
</dbReference>
<dbReference type="AlphaFoldDB" id="A0A8C8DR90"/>
<dbReference type="InterPro" id="IPR013783">
    <property type="entry name" value="Ig-like_fold"/>
</dbReference>
<evidence type="ECO:0000313" key="3">
    <source>
        <dbReference type="Proteomes" id="UP000694383"/>
    </source>
</evidence>
<sequence length="135" mass="15173">SCLPCLYLSLVSAFLLCLSISLCLSVHVFIQNGAQCYGALGGTVSLQLMDDFSKIHKYELFTKSVKVLTGRKDRTLDIKMKDTFSFLPSNGTFWIHNLSRSNGGEYRLTTFDSNGRITENRTLQLLVQGKYDFIS</sequence>
<feature type="chain" id="PRO_5034312074" description="Immunoglobulin V-set domain-containing protein" evidence="1">
    <location>
        <begin position="26"/>
        <end position="135"/>
    </location>
</feature>